<keyword evidence="2 6" id="KW-0328">Glycosyltransferase</keyword>
<dbReference type="InterPro" id="IPR007111">
    <property type="entry name" value="NACHT_NTPase"/>
</dbReference>
<name>A0A814URK7_ADIRI</name>
<evidence type="ECO:0000313" key="8">
    <source>
        <dbReference type="EMBL" id="CAF1091100.1"/>
    </source>
</evidence>
<dbReference type="GO" id="GO:0106274">
    <property type="term" value="F:NAD+-protein-arginine ADP-ribosyltransferase activity"/>
    <property type="evidence" value="ECO:0007669"/>
    <property type="project" value="UniProtKB-EC"/>
</dbReference>
<comment type="similarity">
    <text evidence="1 6">Belongs to the Arg-specific ADP-ribosyltransferase family.</text>
</comment>
<dbReference type="EC" id="2.4.2.31" evidence="6"/>
<dbReference type="GO" id="GO:0016779">
    <property type="term" value="F:nucleotidyltransferase activity"/>
    <property type="evidence" value="ECO:0007669"/>
    <property type="project" value="UniProtKB-KW"/>
</dbReference>
<evidence type="ECO:0000256" key="1">
    <source>
        <dbReference type="ARBA" id="ARBA00009558"/>
    </source>
</evidence>
<evidence type="ECO:0000259" key="7">
    <source>
        <dbReference type="PROSITE" id="PS50837"/>
    </source>
</evidence>
<dbReference type="SUPFAM" id="SSF48371">
    <property type="entry name" value="ARM repeat"/>
    <property type="match status" value="3"/>
</dbReference>
<dbReference type="InterPro" id="IPR011989">
    <property type="entry name" value="ARM-like"/>
</dbReference>
<dbReference type="PROSITE" id="PS50837">
    <property type="entry name" value="NACHT"/>
    <property type="match status" value="1"/>
</dbReference>
<gene>
    <name evidence="9" type="ORF">EDS130_LOCUS23949</name>
    <name evidence="8" type="ORF">XAT740_LOCUS17843</name>
</gene>
<dbReference type="EMBL" id="CAJNOR010001174">
    <property type="protein sequence ID" value="CAF1091100.1"/>
    <property type="molecule type" value="Genomic_DNA"/>
</dbReference>
<dbReference type="InterPro" id="IPR000768">
    <property type="entry name" value="ART"/>
</dbReference>
<evidence type="ECO:0000256" key="2">
    <source>
        <dbReference type="ARBA" id="ARBA00022676"/>
    </source>
</evidence>
<dbReference type="Gene3D" id="3.40.50.300">
    <property type="entry name" value="P-loop containing nucleotide triphosphate hydrolases"/>
    <property type="match status" value="1"/>
</dbReference>
<dbReference type="InterPro" id="IPR027417">
    <property type="entry name" value="P-loop_NTPase"/>
</dbReference>
<dbReference type="PROSITE" id="PS51996">
    <property type="entry name" value="TR_MART"/>
    <property type="match status" value="1"/>
</dbReference>
<dbReference type="InterPro" id="IPR004155">
    <property type="entry name" value="PBS_lyase_HEAT"/>
</dbReference>
<dbReference type="OrthoDB" id="120976at2759"/>
<accession>A0A814URK7</accession>
<sequence>MLMMHNRFVNKTFPELQQVQSSFLNECQNSYVCELEAATKTMESVIPDVCKHVSTAKDKCNHDPTYLTWDESAAIYLYTMPSAAIFSPLNKALRNVNRNARKPWLAYLKLLINALKKLPSTDKIKVWRGISCDCALDFIENDVTPLLGITSCSTDPEAVKKYLDNGGTLLEIDNCCGKNISDYSSIKDEQEVILMPGTRVRRLKNTFELNGYFILYLEETSIESNESKIVLSSLCSKIKQEYLQNNRIELIMNRLKFFPIDKSYINLTIVETKEQQEKEKKLMTKKVNNETMSIFEEIHRGKNTIEVKDIFARCEQKIAKIVVLGRAGIGKTTFCRYVAHQWAAGTIWERYGLVVLIRLRSLTSDRYPLNRNYMPIDLVEKEYFPCESLSDEVRAQFKQQCDAGEVLWVLDGYDEFAQNIPKQLADVFKYIQTKQHHILTSRPFMMDLAYNVQLEITGFTDDNIREYVHQFFNQIKDRSSDMHIETQKLEMFLKSNPRIWGIAHVPVIVELICCIWCDIDWSETMNVTMTSVYDKMTEWICRRYLEKQNADTSQMSKEYVYNVCKKELIFLESLAFHGMQTNDIIIHPKLVRTAMKEAGHCLQDKSCLLNMGILKSLEYKTIGTRIETDKCHYFVHLSFQEHFAARYLLRALTGTEDNQKKAIDFIRGHKYNQRFELVFNFICGLLVDNGDKEVTKLLWSVLVGEPVNLIGCQHAQLLISCLEETECDRRNPCFDQSMKLIIKWIIYYIQEYRHPLSDVLRGSPSLLSQNELLDTFTQLVRSANQMVKERTFRLLYDLPIAHPSSELIDLQAEALNDSSDQVKVYACNFFKNIRGEFVSNAIINKLMCMFTDKNARPYGSYNVSRTLLTISKKVPMNMMIDAMMNAMRSTEVDIRQVACKISTMWKKNTEMTEIVNKLANALEDEDDHRRRGASNILSQIDIETVSDQLVHGILFTMKDRDDLVRLNGCQTLQKLIKKVPSAKVMKELIWALKDPVDEVRRIACSALGDLGERVTIGEAISPLVNAVEDKSPFVRSAAYRALGELDEKAITNEVINCLAKAFEDGCDMVICSVCQTIGKMGERVATTEILNKLTTTLRHEKSMVRRSASEALRKMGMSARTDEILRELVIVSIDDNNFASESAWKTLEQLYGETCMAIIFHKITELLENTNCMTSEIVIKLANVMAKRASLDQSCPILCKLLTHIDISVRRSMCRILGKFVNDGVTNEVIKHLILMLQDPDDGVKICAINSLAKISERTPTAEVSSVLTKIFKKLPHDVINDGMELLRSLHKEWITAEVITALVDLLKHSSDDISTAATVAIRSVDVQLITIETIDELIVAVTKVSNFAAEIIIKFLLSLDKQLMTPDMIAKLISMFQYLQNDTRENAMKLVICPDKQSISARVFVELVNMFKNPSEDVRKVAMNVMLSIDKQLITPGMVVELISMHKDPCNYVRTSAAKLLMFLDDQSITAGICSQAVESVEDVYEVVEWHKHCTISRPLVETIMTKSITVLHNALKSMHSQNRLDACAAITLLNIGAVNMAVIDTVVGLLQDNDRNVRRRACWTLNSMGMKAARDEVINGLLDVYHSDVYVQMDASETIDEILPLIPCMAQLKSETVEKLSRYLNVLNWTVLKQHSVEHLVRAYFDTRIEFWLPIIEKICIFQRCCIIINGDQIIVDNNGDLVNIVIPNSEVHREMLAYFHGEHV</sequence>
<dbReference type="Pfam" id="PF13646">
    <property type="entry name" value="HEAT_2"/>
    <property type="match status" value="3"/>
</dbReference>
<dbReference type="SUPFAM" id="SSF56399">
    <property type="entry name" value="ADP-ribosylation"/>
    <property type="match status" value="1"/>
</dbReference>
<dbReference type="PANTHER" id="PTHR46844:SF1">
    <property type="entry name" value="SLR5058 PROTEIN"/>
    <property type="match status" value="1"/>
</dbReference>
<dbReference type="Pfam" id="PF01129">
    <property type="entry name" value="ART"/>
    <property type="match status" value="1"/>
</dbReference>
<evidence type="ECO:0000313" key="9">
    <source>
        <dbReference type="EMBL" id="CAF1175678.1"/>
    </source>
</evidence>
<evidence type="ECO:0000313" key="10">
    <source>
        <dbReference type="Proteomes" id="UP000663828"/>
    </source>
</evidence>
<keyword evidence="3 6" id="KW-0808">Transferase</keyword>
<dbReference type="SUPFAM" id="SSF52540">
    <property type="entry name" value="P-loop containing nucleoside triphosphate hydrolases"/>
    <property type="match status" value="1"/>
</dbReference>
<dbReference type="Gene3D" id="3.90.176.10">
    <property type="entry name" value="Toxin ADP-ribosyltransferase, Chain A, domain 1"/>
    <property type="match status" value="1"/>
</dbReference>
<dbReference type="EMBL" id="CAJNOJ010000133">
    <property type="protein sequence ID" value="CAF1175678.1"/>
    <property type="molecule type" value="Genomic_DNA"/>
</dbReference>
<comment type="caution">
    <text evidence="9">The sequence shown here is derived from an EMBL/GenBank/DDBJ whole genome shotgun (WGS) entry which is preliminary data.</text>
</comment>
<reference evidence="9" key="1">
    <citation type="submission" date="2021-02" db="EMBL/GenBank/DDBJ databases">
        <authorList>
            <person name="Nowell W R."/>
        </authorList>
    </citation>
    <scope>NUCLEOTIDE SEQUENCE</scope>
</reference>
<dbReference type="Proteomes" id="UP000663852">
    <property type="component" value="Unassembled WGS sequence"/>
</dbReference>
<evidence type="ECO:0000256" key="3">
    <source>
        <dbReference type="ARBA" id="ARBA00022679"/>
    </source>
</evidence>
<protein>
    <recommendedName>
        <fullName evidence="6">NAD(P)(+)--arginine ADP-ribosyltransferase</fullName>
        <ecNumber evidence="6">2.4.2.31</ecNumber>
    </recommendedName>
    <alternativeName>
        <fullName evidence="6">Mono(ADP-ribosyl)transferase</fullName>
    </alternativeName>
</protein>
<keyword evidence="6" id="KW-0521">NADP</keyword>
<evidence type="ECO:0000256" key="5">
    <source>
        <dbReference type="ARBA" id="ARBA00047597"/>
    </source>
</evidence>
<feature type="domain" description="NACHT" evidence="7">
    <location>
        <begin position="319"/>
        <end position="443"/>
    </location>
</feature>
<dbReference type="PANTHER" id="PTHR46844">
    <property type="entry name" value="SLR5058 PROTEIN"/>
    <property type="match status" value="1"/>
</dbReference>
<keyword evidence="10" id="KW-1185">Reference proteome</keyword>
<evidence type="ECO:0000256" key="4">
    <source>
        <dbReference type="ARBA" id="ARBA00022695"/>
    </source>
</evidence>
<dbReference type="Proteomes" id="UP000663828">
    <property type="component" value="Unassembled WGS sequence"/>
</dbReference>
<keyword evidence="6" id="KW-0520">NAD</keyword>
<evidence type="ECO:0000256" key="6">
    <source>
        <dbReference type="RuleBase" id="RU361228"/>
    </source>
</evidence>
<comment type="catalytic activity">
    <reaction evidence="5 6">
        <text>L-arginyl-[protein] + NAD(+) = N(omega)-(ADP-D-ribosyl)-L-arginyl-[protein] + nicotinamide + H(+)</text>
        <dbReference type="Rhea" id="RHEA:19149"/>
        <dbReference type="Rhea" id="RHEA-COMP:10532"/>
        <dbReference type="Rhea" id="RHEA-COMP:15087"/>
        <dbReference type="ChEBI" id="CHEBI:15378"/>
        <dbReference type="ChEBI" id="CHEBI:17154"/>
        <dbReference type="ChEBI" id="CHEBI:29965"/>
        <dbReference type="ChEBI" id="CHEBI:57540"/>
        <dbReference type="ChEBI" id="CHEBI:142554"/>
        <dbReference type="EC" id="2.4.2.31"/>
    </reaction>
</comment>
<organism evidence="9 11">
    <name type="scientific">Adineta ricciae</name>
    <name type="common">Rotifer</name>
    <dbReference type="NCBI Taxonomy" id="249248"/>
    <lineage>
        <taxon>Eukaryota</taxon>
        <taxon>Metazoa</taxon>
        <taxon>Spiralia</taxon>
        <taxon>Gnathifera</taxon>
        <taxon>Rotifera</taxon>
        <taxon>Eurotatoria</taxon>
        <taxon>Bdelloidea</taxon>
        <taxon>Adinetida</taxon>
        <taxon>Adinetidae</taxon>
        <taxon>Adineta</taxon>
    </lineage>
</organism>
<dbReference type="Gene3D" id="1.25.10.10">
    <property type="entry name" value="Leucine-rich Repeat Variant"/>
    <property type="match status" value="5"/>
</dbReference>
<keyword evidence="4" id="KW-0548">Nucleotidyltransferase</keyword>
<dbReference type="SMART" id="SM00567">
    <property type="entry name" value="EZ_HEAT"/>
    <property type="match status" value="5"/>
</dbReference>
<dbReference type="Pfam" id="PF05729">
    <property type="entry name" value="NACHT"/>
    <property type="match status" value="1"/>
</dbReference>
<evidence type="ECO:0000313" key="11">
    <source>
        <dbReference type="Proteomes" id="UP000663852"/>
    </source>
</evidence>
<dbReference type="InterPro" id="IPR016024">
    <property type="entry name" value="ARM-type_fold"/>
</dbReference>
<proteinExistence type="inferred from homology"/>